<evidence type="ECO:0000256" key="5">
    <source>
        <dbReference type="ARBA" id="ARBA00023043"/>
    </source>
</evidence>
<feature type="compositionally biased region" description="Polar residues" evidence="9">
    <location>
        <begin position="42"/>
        <end position="59"/>
    </location>
</feature>
<dbReference type="OMA" id="ILSEWAN"/>
<dbReference type="EMBL" id="LDAU01000144">
    <property type="protein sequence ID" value="KRX03078.1"/>
    <property type="molecule type" value="Genomic_DNA"/>
</dbReference>
<evidence type="ECO:0000256" key="1">
    <source>
        <dbReference type="ARBA" id="ARBA00004141"/>
    </source>
</evidence>
<dbReference type="GO" id="GO:0019706">
    <property type="term" value="F:protein-cysteine S-palmitoyltransferase activity"/>
    <property type="evidence" value="ECO:0007669"/>
    <property type="project" value="UniProtKB-EC"/>
</dbReference>
<dbReference type="GO" id="GO:0016020">
    <property type="term" value="C:membrane"/>
    <property type="evidence" value="ECO:0007669"/>
    <property type="project" value="UniProtKB-SubCell"/>
</dbReference>
<dbReference type="PROSITE" id="PS50297">
    <property type="entry name" value="ANK_REP_REGION"/>
    <property type="match status" value="2"/>
</dbReference>
<proteinExistence type="inferred from homology"/>
<keyword evidence="8" id="KW-0808">Transferase</keyword>
<feature type="repeat" description="ANK" evidence="7">
    <location>
        <begin position="270"/>
        <end position="302"/>
    </location>
</feature>
<comment type="domain">
    <text evidence="8">The DHHC domain is required for palmitoyltransferase activity.</text>
</comment>
<dbReference type="PROSITE" id="PS50088">
    <property type="entry name" value="ANK_REPEAT"/>
    <property type="match status" value="2"/>
</dbReference>
<comment type="similarity">
    <text evidence="8">Belongs to the DHHC palmitoyltransferase family.</text>
</comment>
<dbReference type="PROSITE" id="PS50216">
    <property type="entry name" value="DHHC"/>
    <property type="match status" value="1"/>
</dbReference>
<name>A0A0V0QLH0_PSEPJ</name>
<gene>
    <name evidence="11" type="ORF">PPERSA_10159</name>
</gene>
<keyword evidence="3" id="KW-0677">Repeat</keyword>
<dbReference type="SUPFAM" id="SSF48403">
    <property type="entry name" value="Ankyrin repeat"/>
    <property type="match status" value="1"/>
</dbReference>
<comment type="subcellular location">
    <subcellularLocation>
        <location evidence="1">Membrane</location>
        <topology evidence="1">Multi-pass membrane protein</topology>
    </subcellularLocation>
</comment>
<evidence type="ECO:0000256" key="3">
    <source>
        <dbReference type="ARBA" id="ARBA00022737"/>
    </source>
</evidence>
<keyword evidence="4" id="KW-1133">Transmembrane helix</keyword>
<feature type="domain" description="Palmitoyltransferase DHHC" evidence="10">
    <location>
        <begin position="478"/>
        <end position="529"/>
    </location>
</feature>
<keyword evidence="12" id="KW-1185">Reference proteome</keyword>
<evidence type="ECO:0000256" key="2">
    <source>
        <dbReference type="ARBA" id="ARBA00022692"/>
    </source>
</evidence>
<keyword evidence="5 7" id="KW-0040">ANK repeat</keyword>
<evidence type="ECO:0000259" key="10">
    <source>
        <dbReference type="Pfam" id="PF01529"/>
    </source>
</evidence>
<keyword evidence="6" id="KW-0472">Membrane</keyword>
<dbReference type="OrthoDB" id="331948at2759"/>
<organism evidence="11 12">
    <name type="scientific">Pseudocohnilembus persalinus</name>
    <name type="common">Ciliate</name>
    <dbReference type="NCBI Taxonomy" id="266149"/>
    <lineage>
        <taxon>Eukaryota</taxon>
        <taxon>Sar</taxon>
        <taxon>Alveolata</taxon>
        <taxon>Ciliophora</taxon>
        <taxon>Intramacronucleata</taxon>
        <taxon>Oligohymenophorea</taxon>
        <taxon>Scuticociliatia</taxon>
        <taxon>Philasterida</taxon>
        <taxon>Pseudocohnilembidae</taxon>
        <taxon>Pseudocohnilembus</taxon>
    </lineage>
</organism>
<comment type="caution">
    <text evidence="11">The sequence shown here is derived from an EMBL/GenBank/DDBJ whole genome shotgun (WGS) entry which is preliminary data.</text>
</comment>
<protein>
    <recommendedName>
        <fullName evidence="8">Palmitoyltransferase</fullName>
        <ecNumber evidence="8">2.3.1.225</ecNumber>
    </recommendedName>
</protein>
<dbReference type="InterPro" id="IPR001594">
    <property type="entry name" value="Palmitoyltrfase_DHHC"/>
</dbReference>
<feature type="compositionally biased region" description="Low complexity" evidence="9">
    <location>
        <begin position="23"/>
        <end position="34"/>
    </location>
</feature>
<dbReference type="Pfam" id="PF12796">
    <property type="entry name" value="Ank_2"/>
    <property type="match status" value="2"/>
</dbReference>
<dbReference type="PANTHER" id="PTHR24161:SF85">
    <property type="entry name" value="PALMITOYLTRANSFERASE HIP14"/>
    <property type="match status" value="1"/>
</dbReference>
<dbReference type="EC" id="2.3.1.225" evidence="8"/>
<dbReference type="Pfam" id="PF01529">
    <property type="entry name" value="DHHC"/>
    <property type="match status" value="1"/>
</dbReference>
<dbReference type="InterPro" id="IPR002110">
    <property type="entry name" value="Ankyrin_rpt"/>
</dbReference>
<evidence type="ECO:0000313" key="11">
    <source>
        <dbReference type="EMBL" id="KRX03078.1"/>
    </source>
</evidence>
<evidence type="ECO:0000256" key="8">
    <source>
        <dbReference type="RuleBase" id="RU079119"/>
    </source>
</evidence>
<accession>A0A0V0QLH0</accession>
<dbReference type="SMART" id="SM00248">
    <property type="entry name" value="ANK"/>
    <property type="match status" value="5"/>
</dbReference>
<dbReference type="PANTHER" id="PTHR24161">
    <property type="entry name" value="ANK_REP_REGION DOMAIN-CONTAINING PROTEIN-RELATED"/>
    <property type="match status" value="1"/>
</dbReference>
<evidence type="ECO:0000313" key="12">
    <source>
        <dbReference type="Proteomes" id="UP000054937"/>
    </source>
</evidence>
<evidence type="ECO:0000256" key="6">
    <source>
        <dbReference type="ARBA" id="ARBA00023136"/>
    </source>
</evidence>
<evidence type="ECO:0000256" key="4">
    <source>
        <dbReference type="ARBA" id="ARBA00022989"/>
    </source>
</evidence>
<feature type="region of interest" description="Disordered" evidence="9">
    <location>
        <begin position="1"/>
        <end position="143"/>
    </location>
</feature>
<keyword evidence="8" id="KW-0012">Acyltransferase</keyword>
<keyword evidence="2" id="KW-0812">Transmembrane</keyword>
<dbReference type="InterPro" id="IPR036770">
    <property type="entry name" value="Ankyrin_rpt-contain_sf"/>
</dbReference>
<comment type="catalytic activity">
    <reaction evidence="8">
        <text>L-cysteinyl-[protein] + hexadecanoyl-CoA = S-hexadecanoyl-L-cysteinyl-[protein] + CoA</text>
        <dbReference type="Rhea" id="RHEA:36683"/>
        <dbReference type="Rhea" id="RHEA-COMP:10131"/>
        <dbReference type="Rhea" id="RHEA-COMP:11032"/>
        <dbReference type="ChEBI" id="CHEBI:29950"/>
        <dbReference type="ChEBI" id="CHEBI:57287"/>
        <dbReference type="ChEBI" id="CHEBI:57379"/>
        <dbReference type="ChEBI" id="CHEBI:74151"/>
        <dbReference type="EC" id="2.3.1.225"/>
    </reaction>
</comment>
<evidence type="ECO:0000256" key="7">
    <source>
        <dbReference type="PROSITE-ProRule" id="PRU00023"/>
    </source>
</evidence>
<feature type="repeat" description="ANK" evidence="7">
    <location>
        <begin position="371"/>
        <end position="403"/>
    </location>
</feature>
<dbReference type="InParanoid" id="A0A0V0QLH0"/>
<dbReference type="AlphaFoldDB" id="A0A0V0QLH0"/>
<feature type="compositionally biased region" description="Polar residues" evidence="9">
    <location>
        <begin position="1"/>
        <end position="10"/>
    </location>
</feature>
<dbReference type="Gene3D" id="1.25.40.20">
    <property type="entry name" value="Ankyrin repeat-containing domain"/>
    <property type="match status" value="1"/>
</dbReference>
<sequence>MENHNNIQDDSLNKSDDSQQAPLSDHQLKQQLSLKKSDSKQASVQQSENLSRNSENSVSINNKQISEKKQIQKQNQQQQQIQNLSQQQMQNQYQQKQNNQQQLSNKQEKSSSSSVFFDQSKEQESEQNFDVENSDNSHNNLRNYNENLERNQSSPQAVDSYLSSRSSISQDEISFRNNPKFYKLAVLTAQNNVDEIQEMLQFDMEIDIVKLVDIKGYSLIHKCCLNSNKELLMIFLNYAKQYQLSKQKEQNKDKVMLVIRDWLNLKEIQEGFTALHLASFKGSLKTIQLLVENGADIYLKSKQGLNVIHLAAQGNQPKSIVYFITKGLSPQILDNKNTSPLHWASFLQSENVVNLLVSTYLNVDLNLQDQDGLTPLHLAAMKGDYKIVRKLLIRGADKNKKDFKGDLPIQCAQEQKFDYIVEMLSDSSNLSQTCNIKPGLLCGLSSIFFLLAWLTNPGYINQGEKSMVELLKLLTIYDDNDICMDCFIVKTPRSRHCEICQKCVSHYDHHCPWINNCVGVNNHPQFLLTTYERFSQKTNMAQSQATEITFQSGISQNNNNNSNRYSYMQIVKPNCNFSNCFKMCYKNKKEYKQIQPYKDDRNASIIIKMQQSSIMDTQQPLLN</sequence>
<reference evidence="11 12" key="1">
    <citation type="journal article" date="2015" name="Sci. Rep.">
        <title>Genome of the facultative scuticociliatosis pathogen Pseudocohnilembus persalinus provides insight into its virulence through horizontal gene transfer.</title>
        <authorList>
            <person name="Xiong J."/>
            <person name="Wang G."/>
            <person name="Cheng J."/>
            <person name="Tian M."/>
            <person name="Pan X."/>
            <person name="Warren A."/>
            <person name="Jiang C."/>
            <person name="Yuan D."/>
            <person name="Miao W."/>
        </authorList>
    </citation>
    <scope>NUCLEOTIDE SEQUENCE [LARGE SCALE GENOMIC DNA]</scope>
    <source>
        <strain evidence="11">36N120E</strain>
    </source>
</reference>
<feature type="compositionally biased region" description="Low complexity" evidence="9">
    <location>
        <begin position="72"/>
        <end position="114"/>
    </location>
</feature>
<evidence type="ECO:0000256" key="9">
    <source>
        <dbReference type="SAM" id="MobiDB-lite"/>
    </source>
</evidence>
<dbReference type="Proteomes" id="UP000054937">
    <property type="component" value="Unassembled WGS sequence"/>
</dbReference>